<protein>
    <submittedName>
        <fullName evidence="1">Uncharacterized protein</fullName>
    </submittedName>
</protein>
<sequence length="59" mass="6635">MSVTFPHAIFEFCSYLSFSHCFTETVLVLLRAGTVSLFGETLLKNLVMHLMHQLCAVLS</sequence>
<comment type="caution">
    <text evidence="1">The sequence shown here is derived from an EMBL/GenBank/DDBJ whole genome shotgun (WGS) entry which is preliminary data.</text>
</comment>
<organism evidence="1 2">
    <name type="scientific">Ruminococcus callidus ATCC 27760</name>
    <dbReference type="NCBI Taxonomy" id="411473"/>
    <lineage>
        <taxon>Bacteria</taxon>
        <taxon>Bacillati</taxon>
        <taxon>Bacillota</taxon>
        <taxon>Clostridia</taxon>
        <taxon>Eubacteriales</taxon>
        <taxon>Oscillospiraceae</taxon>
        <taxon>Ruminococcus</taxon>
    </lineage>
</organism>
<dbReference type="AlphaFoldDB" id="U2KXZ0"/>
<dbReference type="HOGENOM" id="CLU_2957904_0_0_9"/>
<dbReference type="EMBL" id="AWVF01000042">
    <property type="protein sequence ID" value="ERJ97152.1"/>
    <property type="molecule type" value="Genomic_DNA"/>
</dbReference>
<name>U2KXZ0_9FIRM</name>
<reference evidence="1 2" key="1">
    <citation type="submission" date="2013-07" db="EMBL/GenBank/DDBJ databases">
        <authorList>
            <person name="Weinstock G."/>
            <person name="Sodergren E."/>
            <person name="Wylie T."/>
            <person name="Fulton L."/>
            <person name="Fulton R."/>
            <person name="Fronick C."/>
            <person name="O'Laughlin M."/>
            <person name="Godfrey J."/>
            <person name="Miner T."/>
            <person name="Herter B."/>
            <person name="Appelbaum E."/>
            <person name="Cordes M."/>
            <person name="Lek S."/>
            <person name="Wollam A."/>
            <person name="Pepin K.H."/>
            <person name="Palsikar V.B."/>
            <person name="Mitreva M."/>
            <person name="Wilson R.K."/>
        </authorList>
    </citation>
    <scope>NUCLEOTIDE SEQUENCE [LARGE SCALE GENOMIC DNA]</scope>
    <source>
        <strain evidence="1 2">ATCC 27760</strain>
    </source>
</reference>
<gene>
    <name evidence="1" type="ORF">RUMCAL_00470</name>
</gene>
<evidence type="ECO:0000313" key="1">
    <source>
        <dbReference type="EMBL" id="ERJ97152.1"/>
    </source>
</evidence>
<proteinExistence type="predicted"/>
<accession>U2KXZ0</accession>
<dbReference type="Proteomes" id="UP000016662">
    <property type="component" value="Unassembled WGS sequence"/>
</dbReference>
<evidence type="ECO:0000313" key="2">
    <source>
        <dbReference type="Proteomes" id="UP000016662"/>
    </source>
</evidence>
<keyword evidence="2" id="KW-1185">Reference proteome</keyword>